<evidence type="ECO:0000256" key="4">
    <source>
        <dbReference type="ARBA" id="ARBA00022475"/>
    </source>
</evidence>
<comment type="subcellular location">
    <subcellularLocation>
        <location evidence="8">Cell inner membrane</location>
        <topology evidence="8">Multi-pass membrane protein</topology>
    </subcellularLocation>
    <subcellularLocation>
        <location evidence="1">Cell membrane</location>
        <topology evidence="1">Multi-pass membrane protein</topology>
    </subcellularLocation>
</comment>
<keyword evidence="4" id="KW-1003">Cell membrane</keyword>
<feature type="transmembrane region" description="Helical" evidence="8">
    <location>
        <begin position="367"/>
        <end position="386"/>
    </location>
</feature>
<dbReference type="Pfam" id="PF07690">
    <property type="entry name" value="MFS_1"/>
    <property type="match status" value="1"/>
</dbReference>
<dbReference type="Proteomes" id="UP000219621">
    <property type="component" value="Unassembled WGS sequence"/>
</dbReference>
<comment type="similarity">
    <text evidence="2 8">Belongs to the major facilitator superfamily. Bcr/CmlA family.</text>
</comment>
<accession>A0A286G8U5</accession>
<dbReference type="CDD" id="cd17320">
    <property type="entry name" value="MFS_MdfA_MDR_like"/>
    <property type="match status" value="1"/>
</dbReference>
<evidence type="ECO:0000256" key="2">
    <source>
        <dbReference type="ARBA" id="ARBA00006236"/>
    </source>
</evidence>
<dbReference type="InterPro" id="IPR036259">
    <property type="entry name" value="MFS_trans_sf"/>
</dbReference>
<dbReference type="OrthoDB" id="9800416at2"/>
<dbReference type="InterPro" id="IPR005829">
    <property type="entry name" value="Sugar_transporter_CS"/>
</dbReference>
<protein>
    <recommendedName>
        <fullName evidence="8">Bcr/CflA family efflux transporter</fullName>
    </recommendedName>
</protein>
<dbReference type="PANTHER" id="PTHR23502:SF132">
    <property type="entry name" value="POLYAMINE TRANSPORTER 2-RELATED"/>
    <property type="match status" value="1"/>
</dbReference>
<dbReference type="SUPFAM" id="SSF103473">
    <property type="entry name" value="MFS general substrate transporter"/>
    <property type="match status" value="1"/>
</dbReference>
<dbReference type="NCBIfam" id="TIGR00710">
    <property type="entry name" value="efflux_Bcr_CflA"/>
    <property type="match status" value="1"/>
</dbReference>
<evidence type="ECO:0000256" key="6">
    <source>
        <dbReference type="ARBA" id="ARBA00022989"/>
    </source>
</evidence>
<organism evidence="10 11">
    <name type="scientific">Caenispirillum bisanense</name>
    <dbReference type="NCBI Taxonomy" id="414052"/>
    <lineage>
        <taxon>Bacteria</taxon>
        <taxon>Pseudomonadati</taxon>
        <taxon>Pseudomonadota</taxon>
        <taxon>Alphaproteobacteria</taxon>
        <taxon>Rhodospirillales</taxon>
        <taxon>Novispirillaceae</taxon>
        <taxon>Caenispirillum</taxon>
    </lineage>
</organism>
<dbReference type="GO" id="GO:0005886">
    <property type="term" value="C:plasma membrane"/>
    <property type="evidence" value="ECO:0007669"/>
    <property type="project" value="UniProtKB-SubCell"/>
</dbReference>
<evidence type="ECO:0000313" key="10">
    <source>
        <dbReference type="EMBL" id="SOD91973.1"/>
    </source>
</evidence>
<feature type="transmembrane region" description="Helical" evidence="8">
    <location>
        <begin position="220"/>
        <end position="240"/>
    </location>
</feature>
<dbReference type="PRINTS" id="PR01036">
    <property type="entry name" value="TCRTETB"/>
</dbReference>
<proteinExistence type="inferred from homology"/>
<name>A0A286G8U5_9PROT</name>
<keyword evidence="6 8" id="KW-1133">Transmembrane helix</keyword>
<feature type="transmembrane region" description="Helical" evidence="8">
    <location>
        <begin position="303"/>
        <end position="323"/>
    </location>
</feature>
<feature type="transmembrane region" description="Helical" evidence="8">
    <location>
        <begin position="131"/>
        <end position="153"/>
    </location>
</feature>
<keyword evidence="11" id="KW-1185">Reference proteome</keyword>
<dbReference type="EMBL" id="OCNJ01000002">
    <property type="protein sequence ID" value="SOD91973.1"/>
    <property type="molecule type" value="Genomic_DNA"/>
</dbReference>
<dbReference type="InterPro" id="IPR020846">
    <property type="entry name" value="MFS_dom"/>
</dbReference>
<feature type="transmembrane region" description="Helical" evidence="8">
    <location>
        <begin position="246"/>
        <end position="265"/>
    </location>
</feature>
<keyword evidence="7 8" id="KW-0472">Membrane</keyword>
<dbReference type="AlphaFoldDB" id="A0A286G8U5"/>
<dbReference type="Gene3D" id="1.20.1720.10">
    <property type="entry name" value="Multidrug resistance protein D"/>
    <property type="match status" value="1"/>
</dbReference>
<comment type="caution">
    <text evidence="8">Lacks conserved residue(s) required for the propagation of feature annotation.</text>
</comment>
<keyword evidence="5 8" id="KW-0812">Transmembrane</keyword>
<dbReference type="GO" id="GO:1990961">
    <property type="term" value="P:xenobiotic detoxification by transmembrane export across the plasma membrane"/>
    <property type="evidence" value="ECO:0007669"/>
    <property type="project" value="InterPro"/>
</dbReference>
<feature type="transmembrane region" description="Helical" evidence="8">
    <location>
        <begin position="159"/>
        <end position="179"/>
    </location>
</feature>
<feature type="transmembrane region" description="Helical" evidence="8">
    <location>
        <begin position="101"/>
        <end position="119"/>
    </location>
</feature>
<evidence type="ECO:0000256" key="1">
    <source>
        <dbReference type="ARBA" id="ARBA00004651"/>
    </source>
</evidence>
<keyword evidence="3 8" id="KW-0813">Transport</keyword>
<sequence>MSPESRMALVAAALAAIGPISLAVYGPAMPDIARVFGVTEEVIAPTMALYLAGFAGGQLLSGPLSDRYGRRPVMVAFLLLYLAGTAAALLAPGVATLTVGRLVQGLGASVGVAIARAMVRDRFDGQGAARILSLVGMVVSIAPALGALAGGLVLEVAAWRWLFVLMAVYAVALLAFSLFRLHETNSHAGAGALPATHVLRTYGRLLVDIRFLSPALTGSFGIGGLYTFVTVVPFVLAGPIGLSPGLIGPAIAAQAASYFVGAILSRALLRRHDSQRLMIFGAAIVLVAGVVETVTLLTVGPTLVGLVAVMGLWAFGVAQLMPGSSAGAMEHFPRTAGAAAALMGCLQMGAGMLGGMAAHWVGDSVSGLAVVPLAMAVGCLAMALAGRRGA</sequence>
<dbReference type="InterPro" id="IPR004812">
    <property type="entry name" value="Efflux_drug-R_Bcr/CmlA"/>
</dbReference>
<feature type="transmembrane region" description="Helical" evidence="8">
    <location>
        <begin position="335"/>
        <end position="361"/>
    </location>
</feature>
<dbReference type="InterPro" id="IPR011701">
    <property type="entry name" value="MFS"/>
</dbReference>
<dbReference type="GO" id="GO:0042910">
    <property type="term" value="F:xenobiotic transmembrane transporter activity"/>
    <property type="evidence" value="ECO:0007669"/>
    <property type="project" value="InterPro"/>
</dbReference>
<feature type="transmembrane region" description="Helical" evidence="8">
    <location>
        <begin position="42"/>
        <end position="61"/>
    </location>
</feature>
<keyword evidence="8" id="KW-0997">Cell inner membrane</keyword>
<dbReference type="RefSeq" id="WP_097277967.1">
    <property type="nucleotide sequence ID" value="NZ_OCNJ01000002.1"/>
</dbReference>
<evidence type="ECO:0000256" key="5">
    <source>
        <dbReference type="ARBA" id="ARBA00022692"/>
    </source>
</evidence>
<evidence type="ECO:0000256" key="8">
    <source>
        <dbReference type="RuleBase" id="RU365088"/>
    </source>
</evidence>
<dbReference type="PROSITE" id="PS50850">
    <property type="entry name" value="MFS"/>
    <property type="match status" value="1"/>
</dbReference>
<dbReference type="PROSITE" id="PS00216">
    <property type="entry name" value="SUGAR_TRANSPORT_1"/>
    <property type="match status" value="1"/>
</dbReference>
<evidence type="ECO:0000313" key="11">
    <source>
        <dbReference type="Proteomes" id="UP000219621"/>
    </source>
</evidence>
<feature type="transmembrane region" description="Helical" evidence="8">
    <location>
        <begin position="73"/>
        <end position="95"/>
    </location>
</feature>
<reference evidence="11" key="1">
    <citation type="submission" date="2017-09" db="EMBL/GenBank/DDBJ databases">
        <authorList>
            <person name="Varghese N."/>
            <person name="Submissions S."/>
        </authorList>
    </citation>
    <scope>NUCLEOTIDE SEQUENCE [LARGE SCALE GENOMIC DNA]</scope>
    <source>
        <strain evidence="11">USBA 140</strain>
    </source>
</reference>
<evidence type="ECO:0000256" key="3">
    <source>
        <dbReference type="ARBA" id="ARBA00022448"/>
    </source>
</evidence>
<gene>
    <name evidence="10" type="ORF">SAMN05421508_102201</name>
</gene>
<feature type="domain" description="Major facilitator superfamily (MFS) profile" evidence="9">
    <location>
        <begin position="7"/>
        <end position="390"/>
    </location>
</feature>
<dbReference type="PANTHER" id="PTHR23502">
    <property type="entry name" value="MAJOR FACILITATOR SUPERFAMILY"/>
    <property type="match status" value="1"/>
</dbReference>
<evidence type="ECO:0000256" key="7">
    <source>
        <dbReference type="ARBA" id="ARBA00023136"/>
    </source>
</evidence>
<evidence type="ECO:0000259" key="9">
    <source>
        <dbReference type="PROSITE" id="PS50850"/>
    </source>
</evidence>
<feature type="transmembrane region" description="Helical" evidence="8">
    <location>
        <begin position="277"/>
        <end position="297"/>
    </location>
</feature>